<evidence type="ECO:0000313" key="2">
    <source>
        <dbReference type="Proteomes" id="UP001145114"/>
    </source>
</evidence>
<organism evidence="1 2">
    <name type="scientific">Spiromyces aspiralis</name>
    <dbReference type="NCBI Taxonomy" id="68401"/>
    <lineage>
        <taxon>Eukaryota</taxon>
        <taxon>Fungi</taxon>
        <taxon>Fungi incertae sedis</taxon>
        <taxon>Zoopagomycota</taxon>
        <taxon>Kickxellomycotina</taxon>
        <taxon>Kickxellomycetes</taxon>
        <taxon>Kickxellales</taxon>
        <taxon>Kickxellaceae</taxon>
        <taxon>Spiromyces</taxon>
    </lineage>
</organism>
<comment type="caution">
    <text evidence="1">The sequence shown here is derived from an EMBL/GenBank/DDBJ whole genome shotgun (WGS) entry which is preliminary data.</text>
</comment>
<accession>A0ACC1HPD4</accession>
<name>A0ACC1HPD4_9FUNG</name>
<evidence type="ECO:0000313" key="1">
    <source>
        <dbReference type="EMBL" id="KAJ1678374.1"/>
    </source>
</evidence>
<reference evidence="1" key="1">
    <citation type="submission" date="2022-06" db="EMBL/GenBank/DDBJ databases">
        <title>Phylogenomic reconstructions and comparative analyses of Kickxellomycotina fungi.</title>
        <authorList>
            <person name="Reynolds N.K."/>
            <person name="Stajich J.E."/>
            <person name="Barry K."/>
            <person name="Grigoriev I.V."/>
            <person name="Crous P."/>
            <person name="Smith M.E."/>
        </authorList>
    </citation>
    <scope>NUCLEOTIDE SEQUENCE</scope>
    <source>
        <strain evidence="1">RSA 2271</strain>
    </source>
</reference>
<protein>
    <submittedName>
        <fullName evidence="1">1 3-beta-glucanosyltransferase gel4</fullName>
    </submittedName>
</protein>
<dbReference type="EMBL" id="JAMZIH010001229">
    <property type="protein sequence ID" value="KAJ1678374.1"/>
    <property type="molecule type" value="Genomic_DNA"/>
</dbReference>
<dbReference type="Proteomes" id="UP001145114">
    <property type="component" value="Unassembled WGS sequence"/>
</dbReference>
<sequence length="210" mass="22941">MRVAALSTSFLALLASAAALGRPEIKGSKFFLDGEQFFFKGIAYQPEKGDPNPAQADPLADAVGCKRDVEVFKGLGINSIRVYQTDPAQNHDECMKLLSDAGIYVVLDLASSQKAINRADPQWDTDLYNYYLSKVDAFAGYDNVAAFLVGNEVANSVATVNSAEYVKAAARDVKAYIKQKKLSIPIGYASNDEPEIRDDLREYFDCGSDD</sequence>
<proteinExistence type="predicted"/>
<feature type="non-terminal residue" evidence="1">
    <location>
        <position position="210"/>
    </location>
</feature>
<keyword evidence="2" id="KW-1185">Reference proteome</keyword>
<gene>
    <name evidence="1" type="primary">gel4_2</name>
    <name evidence="1" type="ORF">EV182_004180</name>
</gene>